<dbReference type="EMBL" id="CAKMRJ010005523">
    <property type="protein sequence ID" value="CAH1446226.1"/>
    <property type="molecule type" value="Genomic_DNA"/>
</dbReference>
<name>A0AAU9P8E0_9ASTR</name>
<evidence type="ECO:0000313" key="1">
    <source>
        <dbReference type="EMBL" id="CAH1446226.1"/>
    </source>
</evidence>
<dbReference type="Proteomes" id="UP001157418">
    <property type="component" value="Unassembled WGS sequence"/>
</dbReference>
<gene>
    <name evidence="1" type="ORF">LVIROSA_LOCUS31936</name>
</gene>
<evidence type="ECO:0000313" key="2">
    <source>
        <dbReference type="Proteomes" id="UP001157418"/>
    </source>
</evidence>
<proteinExistence type="predicted"/>
<reference evidence="1 2" key="1">
    <citation type="submission" date="2022-01" db="EMBL/GenBank/DDBJ databases">
        <authorList>
            <person name="Xiong W."/>
            <person name="Schranz E."/>
        </authorList>
    </citation>
    <scope>NUCLEOTIDE SEQUENCE [LARGE SCALE GENOMIC DNA]</scope>
</reference>
<keyword evidence="2" id="KW-1185">Reference proteome</keyword>
<comment type="caution">
    <text evidence="1">The sequence shown here is derived from an EMBL/GenBank/DDBJ whole genome shotgun (WGS) entry which is preliminary data.</text>
</comment>
<accession>A0AAU9P8E0</accession>
<organism evidence="1 2">
    <name type="scientific">Lactuca virosa</name>
    <dbReference type="NCBI Taxonomy" id="75947"/>
    <lineage>
        <taxon>Eukaryota</taxon>
        <taxon>Viridiplantae</taxon>
        <taxon>Streptophyta</taxon>
        <taxon>Embryophyta</taxon>
        <taxon>Tracheophyta</taxon>
        <taxon>Spermatophyta</taxon>
        <taxon>Magnoliopsida</taxon>
        <taxon>eudicotyledons</taxon>
        <taxon>Gunneridae</taxon>
        <taxon>Pentapetalae</taxon>
        <taxon>asterids</taxon>
        <taxon>campanulids</taxon>
        <taxon>Asterales</taxon>
        <taxon>Asteraceae</taxon>
        <taxon>Cichorioideae</taxon>
        <taxon>Cichorieae</taxon>
        <taxon>Lactucinae</taxon>
        <taxon>Lactuca</taxon>
    </lineage>
</organism>
<dbReference type="AlphaFoldDB" id="A0AAU9P8E0"/>
<protein>
    <submittedName>
        <fullName evidence="1">Uncharacterized protein</fullName>
    </submittedName>
</protein>
<sequence>MSVTSSSSMKLSFFVLFSEAFLECRLMFNFDEGDMSLFGILVGRRLSSFIHLPTRCLERLRESLEAKNTKGKETESMVILS</sequence>